<proteinExistence type="predicted"/>
<protein>
    <submittedName>
        <fullName evidence="1">Uncharacterized protein</fullName>
    </submittedName>
</protein>
<gene>
    <name evidence="1" type="ORF">DTO10_23430</name>
</gene>
<organism evidence="1 2">
    <name type="scientific">Peribacillus butanolivorans</name>
    <dbReference type="NCBI Taxonomy" id="421767"/>
    <lineage>
        <taxon>Bacteria</taxon>
        <taxon>Bacillati</taxon>
        <taxon>Bacillota</taxon>
        <taxon>Bacilli</taxon>
        <taxon>Bacillales</taxon>
        <taxon>Bacillaceae</taxon>
        <taxon>Peribacillus</taxon>
    </lineage>
</organism>
<keyword evidence="2" id="KW-1185">Reference proteome</keyword>
<evidence type="ECO:0000313" key="2">
    <source>
        <dbReference type="Proteomes" id="UP000260457"/>
    </source>
</evidence>
<accession>A0ABN5N6K8</accession>
<dbReference type="EMBL" id="CP030926">
    <property type="protein sequence ID" value="AXN41035.1"/>
    <property type="molecule type" value="Genomic_DNA"/>
</dbReference>
<evidence type="ECO:0000313" key="1">
    <source>
        <dbReference type="EMBL" id="AXN41035.1"/>
    </source>
</evidence>
<sequence>MLFTRLRNLYNENKVLAEEYPLDQYYPLLQNFISKEVDLGAEYLSPYRFALSFSKPSKEAIRFFLGLTDSIDILEQYYKYECDECGRINIIKDEEALINFKCKKCGFEDHLTTSDYLSEVKLLFKINEELSEEVKKNLKDNPLSKVQESSSAVLEGGADIDVTFKTAEELIYKDGKPIGKQAVDRDERMKKYRDIL</sequence>
<name>A0ABN5N6K8_9BACI</name>
<reference evidence="1 2" key="1">
    <citation type="submission" date="2018-07" db="EMBL/GenBank/DDBJ databases">
        <title>The molecular basis for the intramolecular migration of carboxyl group in the catabolism of para-hydroxybenzoate via gentisate.</title>
        <authorList>
            <person name="Zhao H."/>
            <person name="Xu Y."/>
            <person name="Lin S."/>
            <person name="Spain J.C."/>
            <person name="Zhou N.-Y."/>
        </authorList>
    </citation>
    <scope>NUCLEOTIDE SEQUENCE [LARGE SCALE GENOMIC DNA]</scope>
    <source>
        <strain evidence="1 2">PHB-7a</strain>
    </source>
</reference>
<dbReference type="Proteomes" id="UP000260457">
    <property type="component" value="Chromosome"/>
</dbReference>